<dbReference type="AlphaFoldDB" id="A0A1U7IU50"/>
<evidence type="ECO:0000259" key="1">
    <source>
        <dbReference type="PROSITE" id="PS51186"/>
    </source>
</evidence>
<comment type="caution">
    <text evidence="2">The sequence shown here is derived from an EMBL/GenBank/DDBJ whole genome shotgun (WGS) entry which is preliminary data.</text>
</comment>
<dbReference type="InterPro" id="IPR000182">
    <property type="entry name" value="GNAT_dom"/>
</dbReference>
<keyword evidence="2" id="KW-0808">Transferase</keyword>
<organism evidence="2 3">
    <name type="scientific">[Phormidium ambiguum] IAM M-71</name>
    <dbReference type="NCBI Taxonomy" id="454136"/>
    <lineage>
        <taxon>Bacteria</taxon>
        <taxon>Bacillati</taxon>
        <taxon>Cyanobacteriota</taxon>
        <taxon>Cyanophyceae</taxon>
        <taxon>Oscillatoriophycideae</taxon>
        <taxon>Aerosakkonematales</taxon>
        <taxon>Aerosakkonemataceae</taxon>
        <taxon>Floridanema</taxon>
    </lineage>
</organism>
<reference evidence="2 3" key="1">
    <citation type="submission" date="2016-11" db="EMBL/GenBank/DDBJ databases">
        <title>Draft Genome Sequences of Nine Cyanobacterial Strains from Diverse Habitats.</title>
        <authorList>
            <person name="Zhu T."/>
            <person name="Hou S."/>
            <person name="Lu X."/>
            <person name="Hess W.R."/>
        </authorList>
    </citation>
    <scope>NUCLEOTIDE SEQUENCE [LARGE SCALE GENOMIC DNA]</scope>
    <source>
        <strain evidence="2 3">IAM M-71</strain>
    </source>
</reference>
<dbReference type="InterPro" id="IPR052742">
    <property type="entry name" value="Mito_N-acetyltransferase"/>
</dbReference>
<dbReference type="Gene3D" id="3.40.630.30">
    <property type="match status" value="1"/>
</dbReference>
<dbReference type="GO" id="GO:0016747">
    <property type="term" value="F:acyltransferase activity, transferring groups other than amino-acyl groups"/>
    <property type="evidence" value="ECO:0007669"/>
    <property type="project" value="InterPro"/>
</dbReference>
<dbReference type="PANTHER" id="PTHR43138">
    <property type="entry name" value="ACETYLTRANSFERASE, GNAT FAMILY"/>
    <property type="match status" value="1"/>
</dbReference>
<evidence type="ECO:0000313" key="3">
    <source>
        <dbReference type="Proteomes" id="UP000185860"/>
    </source>
</evidence>
<dbReference type="InterPro" id="IPR016181">
    <property type="entry name" value="Acyl_CoA_acyltransferase"/>
</dbReference>
<dbReference type="EMBL" id="MRCE01000001">
    <property type="protein sequence ID" value="OKH41046.1"/>
    <property type="molecule type" value="Genomic_DNA"/>
</dbReference>
<dbReference type="SUPFAM" id="SSF55729">
    <property type="entry name" value="Acyl-CoA N-acyltransferases (Nat)"/>
    <property type="match status" value="1"/>
</dbReference>
<dbReference type="PROSITE" id="PS51186">
    <property type="entry name" value="GNAT"/>
    <property type="match status" value="1"/>
</dbReference>
<dbReference type="Pfam" id="PF00583">
    <property type="entry name" value="Acetyltransf_1"/>
    <property type="match status" value="1"/>
</dbReference>
<accession>A0A1U7IU50</accession>
<dbReference type="Proteomes" id="UP000185860">
    <property type="component" value="Unassembled WGS sequence"/>
</dbReference>
<sequence>MELPIRQELKTGEIVELDWMLPQETETVRTLFNQIVEEGLTYPQEKPVSEAEFAAYWLVKDAFVVRNISNSSEILAAFFLKPNFPGRCSHICNAGFIVQSEQRGKGIGKFMGEKMLEIAAWRGYAAVMFNLVFETNIPSLKLWQSLGFETIGRIPSAAHLKDGRVVDALMLYRKLPAF</sequence>
<protein>
    <submittedName>
        <fullName evidence="2">GNAT family N-acetyltransferase</fullName>
    </submittedName>
</protein>
<proteinExistence type="predicted"/>
<dbReference type="STRING" id="454136.NIES2119_00765"/>
<dbReference type="PANTHER" id="PTHR43138:SF1">
    <property type="entry name" value="N-ACETYLTRANSFERASE ACA1"/>
    <property type="match status" value="1"/>
</dbReference>
<gene>
    <name evidence="2" type="ORF">NIES2119_00765</name>
</gene>
<feature type="domain" description="N-acetyltransferase" evidence="1">
    <location>
        <begin position="19"/>
        <end position="176"/>
    </location>
</feature>
<name>A0A1U7IU50_9CYAN</name>
<evidence type="ECO:0000313" key="2">
    <source>
        <dbReference type="EMBL" id="OKH41046.1"/>
    </source>
</evidence>